<evidence type="ECO:0000256" key="1">
    <source>
        <dbReference type="ARBA" id="ARBA00004141"/>
    </source>
</evidence>
<evidence type="ECO:0000256" key="2">
    <source>
        <dbReference type="ARBA" id="ARBA00022448"/>
    </source>
</evidence>
<dbReference type="Gene3D" id="1.20.1250.20">
    <property type="entry name" value="MFS general substrate transporter like domains"/>
    <property type="match status" value="1"/>
</dbReference>
<name>A0ABZ0I008_9GAMM</name>
<evidence type="ECO:0000256" key="4">
    <source>
        <dbReference type="ARBA" id="ARBA00022989"/>
    </source>
</evidence>
<dbReference type="InterPro" id="IPR011701">
    <property type="entry name" value="MFS"/>
</dbReference>
<feature type="transmembrane region" description="Helical" evidence="6">
    <location>
        <begin position="112"/>
        <end position="135"/>
    </location>
</feature>
<keyword evidence="5 6" id="KW-0472">Membrane</keyword>
<dbReference type="Proteomes" id="UP001626537">
    <property type="component" value="Chromosome"/>
</dbReference>
<dbReference type="InterPro" id="IPR020846">
    <property type="entry name" value="MFS_dom"/>
</dbReference>
<dbReference type="PANTHER" id="PTHR43385:SF1">
    <property type="entry name" value="RIBOFLAVIN TRANSPORTER RIBJ"/>
    <property type="match status" value="1"/>
</dbReference>
<keyword evidence="9" id="KW-1185">Reference proteome</keyword>
<feature type="transmembrane region" description="Helical" evidence="6">
    <location>
        <begin position="281"/>
        <end position="302"/>
    </location>
</feature>
<dbReference type="SUPFAM" id="SSF103473">
    <property type="entry name" value="MFS general substrate transporter"/>
    <property type="match status" value="1"/>
</dbReference>
<feature type="transmembrane region" description="Helical" evidence="6">
    <location>
        <begin position="367"/>
        <end position="391"/>
    </location>
</feature>
<organism evidence="8 9">
    <name type="scientific">Congregibacter variabilis</name>
    <dbReference type="NCBI Taxonomy" id="3081200"/>
    <lineage>
        <taxon>Bacteria</taxon>
        <taxon>Pseudomonadati</taxon>
        <taxon>Pseudomonadota</taxon>
        <taxon>Gammaproteobacteria</taxon>
        <taxon>Cellvibrionales</taxon>
        <taxon>Halieaceae</taxon>
        <taxon>Congregibacter</taxon>
    </lineage>
</organism>
<feature type="transmembrane region" description="Helical" evidence="6">
    <location>
        <begin position="248"/>
        <end position="275"/>
    </location>
</feature>
<dbReference type="InterPro" id="IPR036259">
    <property type="entry name" value="MFS_trans_sf"/>
</dbReference>
<dbReference type="Pfam" id="PF07690">
    <property type="entry name" value="MFS_1"/>
    <property type="match status" value="1"/>
</dbReference>
<feature type="transmembrane region" description="Helical" evidence="6">
    <location>
        <begin position="403"/>
        <end position="422"/>
    </location>
</feature>
<dbReference type="RefSeq" id="WP_407347474.1">
    <property type="nucleotide sequence ID" value="NZ_CP136864.1"/>
</dbReference>
<feature type="transmembrane region" description="Helical" evidence="6">
    <location>
        <begin position="314"/>
        <end position="332"/>
    </location>
</feature>
<proteinExistence type="predicted"/>
<feature type="transmembrane region" description="Helical" evidence="6">
    <location>
        <begin position="188"/>
        <end position="209"/>
    </location>
</feature>
<dbReference type="InterPro" id="IPR052983">
    <property type="entry name" value="MFS_Riboflavin_Transporter"/>
</dbReference>
<evidence type="ECO:0000313" key="8">
    <source>
        <dbReference type="EMBL" id="WOJ92827.1"/>
    </source>
</evidence>
<feature type="transmembrane region" description="Helical" evidence="6">
    <location>
        <begin position="338"/>
        <end position="360"/>
    </location>
</feature>
<comment type="subcellular location">
    <subcellularLocation>
        <location evidence="1">Membrane</location>
        <topology evidence="1">Multi-pass membrane protein</topology>
    </subcellularLocation>
</comment>
<reference evidence="8 9" key="1">
    <citation type="submission" date="2023-10" db="EMBL/GenBank/DDBJ databases">
        <title>Two novel species belonging to the OM43/NOR5 clade.</title>
        <authorList>
            <person name="Park M."/>
        </authorList>
    </citation>
    <scope>NUCLEOTIDE SEQUENCE [LARGE SCALE GENOMIC DNA]</scope>
    <source>
        <strain evidence="8 9">IMCC43200</strain>
    </source>
</reference>
<sequence length="432" mass="45998">MIPVNWPFDPRRSPIFYGWIVWFFSTAGFLFSIPGQTMGMAVFTDTFIEVLDLSRTQVSMAYLLGTVASSLFLTRAGHWYDQLGGRVMIAGSAAALGVMVLVISGVDQLSVLLGGSTLVTFVLLLLAFFGVRFFGQGVLTSCSRNVLLLWFVKRRGLVSGIRSVFVSFGFAIAPLAIALLISCFGWRGALWFMGLTVGVVFAALALIFIRDNPASCGLQADGGDPADAHSLPLEAPSKTIDEARRSPIFWIYSLSLGMHALFGTALTFHVVAVFAESGLSAATAFGYFLPAAVFSTGSNLIASSFVDRLTLKPFLIVMLSALSFGAVGLINLEETWGYWVLAAGFGIGGGLWGVVSNLAFIRFFGPLHLGAVSGFNASISVFASAIGPAAFSLAVDHLGSYNAAAQICLCMLLALLVAALLVRQREVVHLTP</sequence>
<evidence type="ECO:0000256" key="5">
    <source>
        <dbReference type="ARBA" id="ARBA00023136"/>
    </source>
</evidence>
<evidence type="ECO:0000313" key="9">
    <source>
        <dbReference type="Proteomes" id="UP001626537"/>
    </source>
</evidence>
<dbReference type="PROSITE" id="PS50850">
    <property type="entry name" value="MFS"/>
    <property type="match status" value="1"/>
</dbReference>
<keyword evidence="2" id="KW-0813">Transport</keyword>
<feature type="transmembrane region" description="Helical" evidence="6">
    <location>
        <begin position="85"/>
        <end position="106"/>
    </location>
</feature>
<evidence type="ECO:0000256" key="6">
    <source>
        <dbReference type="SAM" id="Phobius"/>
    </source>
</evidence>
<dbReference type="PANTHER" id="PTHR43385">
    <property type="entry name" value="RIBOFLAVIN TRANSPORTER RIBJ"/>
    <property type="match status" value="1"/>
</dbReference>
<accession>A0ABZ0I008</accession>
<feature type="transmembrane region" description="Helical" evidence="6">
    <location>
        <begin position="15"/>
        <end position="33"/>
    </location>
</feature>
<feature type="transmembrane region" description="Helical" evidence="6">
    <location>
        <begin position="156"/>
        <end position="182"/>
    </location>
</feature>
<feature type="domain" description="Major facilitator superfamily (MFS) profile" evidence="7">
    <location>
        <begin position="20"/>
        <end position="426"/>
    </location>
</feature>
<protein>
    <submittedName>
        <fullName evidence="8">MFS transporter</fullName>
    </submittedName>
</protein>
<gene>
    <name evidence="8" type="ORF">R0135_13675</name>
</gene>
<keyword evidence="4 6" id="KW-1133">Transmembrane helix</keyword>
<dbReference type="EMBL" id="CP136864">
    <property type="protein sequence ID" value="WOJ92827.1"/>
    <property type="molecule type" value="Genomic_DNA"/>
</dbReference>
<evidence type="ECO:0000259" key="7">
    <source>
        <dbReference type="PROSITE" id="PS50850"/>
    </source>
</evidence>
<keyword evidence="3 6" id="KW-0812">Transmembrane</keyword>
<evidence type="ECO:0000256" key="3">
    <source>
        <dbReference type="ARBA" id="ARBA00022692"/>
    </source>
</evidence>